<reference evidence="1 2" key="1">
    <citation type="submission" date="2019-12" db="EMBL/GenBank/DDBJ databases">
        <title>Corynebacterium sp. nov., isolated from feces of the Anser Albifrons in China.</title>
        <authorList>
            <person name="Liu Q."/>
        </authorList>
    </citation>
    <scope>NUCLEOTIDE SEQUENCE [LARGE SCALE GENOMIC DNA]</scope>
    <source>
        <strain evidence="1 2">23H37-10</strain>
    </source>
</reference>
<dbReference type="EMBL" id="CP046883">
    <property type="protein sequence ID" value="QNH96855.1"/>
    <property type="molecule type" value="Genomic_DNA"/>
</dbReference>
<name>A0A7G7YQT5_9CORY</name>
<dbReference type="AlphaFoldDB" id="A0A7G7YQT5"/>
<organism evidence="1 2">
    <name type="scientific">Corynebacterium anserum</name>
    <dbReference type="NCBI Taxonomy" id="2684406"/>
    <lineage>
        <taxon>Bacteria</taxon>
        <taxon>Bacillati</taxon>
        <taxon>Actinomycetota</taxon>
        <taxon>Actinomycetes</taxon>
        <taxon>Mycobacteriales</taxon>
        <taxon>Corynebacteriaceae</taxon>
        <taxon>Corynebacterium</taxon>
    </lineage>
</organism>
<accession>A0A7G7YQT5</accession>
<protein>
    <submittedName>
        <fullName evidence="1">Cell wall anchor protein</fullName>
    </submittedName>
</protein>
<evidence type="ECO:0000313" key="1">
    <source>
        <dbReference type="EMBL" id="QNH96855.1"/>
    </source>
</evidence>
<dbReference type="Proteomes" id="UP000515275">
    <property type="component" value="Chromosome"/>
</dbReference>
<proteinExistence type="predicted"/>
<dbReference type="RefSeq" id="WP_185769552.1">
    <property type="nucleotide sequence ID" value="NZ_CP046883.1"/>
</dbReference>
<evidence type="ECO:0000313" key="2">
    <source>
        <dbReference type="Proteomes" id="UP000515275"/>
    </source>
</evidence>
<dbReference type="KEGG" id="cans:GP473_01425"/>
<gene>
    <name evidence="1" type="ORF">GP473_01425</name>
</gene>
<keyword evidence="2" id="KW-1185">Reference proteome</keyword>
<sequence length="85" mass="9368">MTENKEVGHRSHMAGAFDIRNVIGALMGLYGVVLLISYLFLDPGQSWEGLPKQASYNLWAGIAMVVVAAVFFIWSKLAPVKIDED</sequence>